<dbReference type="EC" id="1.14.12.17" evidence="17"/>
<comment type="function">
    <text evidence="14 17">Is involved in NO detoxification in an aerobic process, termed nitric oxide dioxygenase (NOD) reaction that utilizes O(2) and NAD(P)H to convert NO to nitrate, which protects the bacterium from various noxious nitrogen compounds. Therefore, plays a central role in the inducible response to nitrosative stress.</text>
</comment>
<dbReference type="Pfam" id="PF00042">
    <property type="entry name" value="Globin"/>
    <property type="match status" value="1"/>
</dbReference>
<comment type="domain">
    <text evidence="17">Consists of two distinct domains; an N-terminal heme-containing oxygen-binding domain and a C-terminal reductase domain with binding sites for FAD and NAD(P)H.</text>
</comment>
<keyword evidence="4 17" id="KW-0216">Detoxification</keyword>
<name>A0A4Y1N2K0_9PROT</name>
<protein>
    <recommendedName>
        <fullName evidence="17">Flavohemoprotein</fullName>
    </recommendedName>
    <alternativeName>
        <fullName evidence="17">Flavohemoglobin</fullName>
    </alternativeName>
    <alternativeName>
        <fullName evidence="17">Hemoglobin-like protein</fullName>
    </alternativeName>
    <alternativeName>
        <fullName evidence="17">Nitric oxide dioxygenase</fullName>
        <shortName evidence="17">NO oxygenase</shortName>
        <shortName evidence="17">NOD</shortName>
        <ecNumber evidence="17">1.14.12.17</ecNumber>
    </alternativeName>
</protein>
<evidence type="ECO:0000256" key="11">
    <source>
        <dbReference type="ARBA" id="ARBA00023002"/>
    </source>
</evidence>
<sequence>MHLMDKAMPKPLSEKTIQIVKATVPALEAHGLAITRRMYERMFQNPEIRDLFNQSHHGETGSQPRALAAAVLAYAQNIDNLGVLGPAVERIAQKHVGLNILPEHYPHVATSLLGAIQDVLGEAATPEILAAWGEAYWFLAELLIGREAEIYRDQATAPGGWSGWRDFRVAEKREESRIVTSFVLEPVDGGAVVRHRPGQYLTFWLDLPGHHPLKRNYSISSAPDDRRYRISVKREPMGAVSNWLHDVVQVGTVLKVGVPAGEFFLEPRQQERPVVLLSGGVGLTPMLSMLESIAAERPELEVHYVHGTRDGGTHAMGARTRELAAGNPRIHVTNFYETPRSHDVAGRDYDVAGCISPEWLLANTPVREADVFLCGPRPFLRLFVNGLIQAGVPADRIHYEFFGPADELLAA</sequence>
<evidence type="ECO:0000256" key="15">
    <source>
        <dbReference type="ARBA" id="ARBA00048649"/>
    </source>
</evidence>
<dbReference type="PANTHER" id="PTHR43396:SF3">
    <property type="entry name" value="FLAVOHEMOPROTEIN"/>
    <property type="match status" value="1"/>
</dbReference>
<dbReference type="InterPro" id="IPR008333">
    <property type="entry name" value="Cbr1-like_FAD-bd_dom"/>
</dbReference>
<dbReference type="Gene3D" id="2.40.30.10">
    <property type="entry name" value="Translation factors"/>
    <property type="match status" value="1"/>
</dbReference>
<dbReference type="SUPFAM" id="SSF63380">
    <property type="entry name" value="Riboflavin synthase domain-like"/>
    <property type="match status" value="1"/>
</dbReference>
<dbReference type="PROSITE" id="PS51384">
    <property type="entry name" value="FAD_FR"/>
    <property type="match status" value="1"/>
</dbReference>
<keyword evidence="10 17" id="KW-0521">NADP</keyword>
<gene>
    <name evidence="17" type="primary">hmp</name>
    <name evidence="20" type="ORF">RADP37_04427</name>
</gene>
<keyword evidence="6 17" id="KW-0561">Oxygen transport</keyword>
<dbReference type="InterPro" id="IPR009050">
    <property type="entry name" value="Globin-like_sf"/>
</dbReference>
<comment type="catalytic activity">
    <reaction evidence="16 17">
        <text>2 nitric oxide + NADPH + 2 O2 = 2 nitrate + NADP(+) + H(+)</text>
        <dbReference type="Rhea" id="RHEA:19465"/>
        <dbReference type="ChEBI" id="CHEBI:15378"/>
        <dbReference type="ChEBI" id="CHEBI:15379"/>
        <dbReference type="ChEBI" id="CHEBI:16480"/>
        <dbReference type="ChEBI" id="CHEBI:17632"/>
        <dbReference type="ChEBI" id="CHEBI:57783"/>
        <dbReference type="ChEBI" id="CHEBI:58349"/>
        <dbReference type="EC" id="1.14.12.17"/>
    </reaction>
</comment>
<keyword evidence="5 17" id="KW-0349">Heme</keyword>
<feature type="domain" description="Globin" evidence="18">
    <location>
        <begin position="11"/>
        <end position="148"/>
    </location>
</feature>
<dbReference type="Pfam" id="PF00970">
    <property type="entry name" value="FAD_binding_6"/>
    <property type="match status" value="1"/>
</dbReference>
<evidence type="ECO:0000256" key="6">
    <source>
        <dbReference type="ARBA" id="ARBA00022621"/>
    </source>
</evidence>
<feature type="binding site" evidence="17">
    <location>
        <begin position="280"/>
        <end position="285"/>
    </location>
    <ligand>
        <name>NADP(+)</name>
        <dbReference type="ChEBI" id="CHEBI:58349"/>
    </ligand>
</feature>
<dbReference type="GO" id="GO:0008941">
    <property type="term" value="F:nitric oxide dioxygenase NAD(P)H activity"/>
    <property type="evidence" value="ECO:0007669"/>
    <property type="project" value="UniProtKB-UniRule"/>
</dbReference>
<evidence type="ECO:0000256" key="9">
    <source>
        <dbReference type="ARBA" id="ARBA00022827"/>
    </source>
</evidence>
<accession>A0A4Y1N2K0</accession>
<feature type="site" description="Influences the redox potential of the prosthetic heme and FAD groups" evidence="17">
    <location>
        <position position="400"/>
    </location>
</feature>
<evidence type="ECO:0000256" key="17">
    <source>
        <dbReference type="HAMAP-Rule" id="MF_01252"/>
    </source>
</evidence>
<evidence type="ECO:0000256" key="5">
    <source>
        <dbReference type="ARBA" id="ARBA00022617"/>
    </source>
</evidence>
<dbReference type="PANTHER" id="PTHR43396">
    <property type="entry name" value="FLAVOHEMOPROTEIN"/>
    <property type="match status" value="1"/>
</dbReference>
<dbReference type="SUPFAM" id="SSF46458">
    <property type="entry name" value="Globin-like"/>
    <property type="match status" value="1"/>
</dbReference>
<dbReference type="GO" id="GO:0046210">
    <property type="term" value="P:nitric oxide catabolic process"/>
    <property type="evidence" value="ECO:0007669"/>
    <property type="project" value="TreeGrafter"/>
</dbReference>
<reference evidence="20" key="1">
    <citation type="submission" date="2017-12" db="EMBL/GenBank/DDBJ databases">
        <authorList>
            <person name="Martens C."/>
            <person name="Dahlstrom E."/>
            <person name="Barbian K."/>
            <person name="Sykora L."/>
            <person name="Ricklefs S."/>
            <person name="Bruno D."/>
            <person name="Anzick I."/>
            <person name="Myles I."/>
            <person name="Datta S.K."/>
        </authorList>
    </citation>
    <scope>NUCLEOTIDE SEQUENCE</scope>
    <source>
        <strain evidence="20">AD2</strain>
    </source>
</reference>
<dbReference type="InterPro" id="IPR012292">
    <property type="entry name" value="Globin/Proto"/>
</dbReference>
<dbReference type="HAMAP" id="MF_01252">
    <property type="entry name" value="Hmp"/>
    <property type="match status" value="1"/>
</dbReference>
<feature type="site" description="Influences the redox potential of the prosthetic heme and FAD groups" evidence="17">
    <location>
        <position position="94"/>
    </location>
</feature>
<dbReference type="AlphaFoldDB" id="A0A4Y1N2K0"/>
<evidence type="ECO:0000256" key="12">
    <source>
        <dbReference type="ARBA" id="ARBA00023004"/>
    </source>
</evidence>
<dbReference type="InterPro" id="IPR017938">
    <property type="entry name" value="Riboflavin_synthase-like_b-brl"/>
</dbReference>
<proteinExistence type="inferred from homology"/>
<feature type="site" description="Involved in heme-bound ligand stabilization and O-O bond activation" evidence="17">
    <location>
        <position position="39"/>
    </location>
</feature>
<dbReference type="FunFam" id="3.40.50.80:FF:000010">
    <property type="entry name" value="Flavohemoprotein"/>
    <property type="match status" value="1"/>
</dbReference>
<dbReference type="GO" id="GO:0019825">
    <property type="term" value="F:oxygen binding"/>
    <property type="evidence" value="ECO:0007669"/>
    <property type="project" value="InterPro"/>
</dbReference>
<dbReference type="GO" id="GO:0071500">
    <property type="term" value="P:cellular response to nitrosative stress"/>
    <property type="evidence" value="ECO:0007669"/>
    <property type="project" value="TreeGrafter"/>
</dbReference>
<evidence type="ECO:0000313" key="20">
    <source>
        <dbReference type="EMBL" id="AWV24445.1"/>
    </source>
</evidence>
<dbReference type="GO" id="GO:0046872">
    <property type="term" value="F:metal ion binding"/>
    <property type="evidence" value="ECO:0007669"/>
    <property type="project" value="UniProtKB-KW"/>
</dbReference>
<evidence type="ECO:0000256" key="1">
    <source>
        <dbReference type="ARBA" id="ARBA00006401"/>
    </source>
</evidence>
<evidence type="ECO:0000256" key="2">
    <source>
        <dbReference type="ARBA" id="ARBA00008414"/>
    </source>
</evidence>
<comment type="catalytic activity">
    <reaction evidence="15 17">
        <text>2 nitric oxide + NADH + 2 O2 = 2 nitrate + NAD(+) + H(+)</text>
        <dbReference type="Rhea" id="RHEA:19469"/>
        <dbReference type="ChEBI" id="CHEBI:15378"/>
        <dbReference type="ChEBI" id="CHEBI:15379"/>
        <dbReference type="ChEBI" id="CHEBI:16480"/>
        <dbReference type="ChEBI" id="CHEBI:17632"/>
        <dbReference type="ChEBI" id="CHEBI:57540"/>
        <dbReference type="ChEBI" id="CHEBI:57945"/>
        <dbReference type="EC" id="1.14.12.17"/>
    </reaction>
</comment>
<comment type="similarity">
    <text evidence="2 17">Belongs to the globin family. Two-domain flavohemoproteins subfamily.</text>
</comment>
<organism evidence="20">
    <name type="scientific">Roseomonas mucosa</name>
    <dbReference type="NCBI Taxonomy" id="207340"/>
    <lineage>
        <taxon>Bacteria</taxon>
        <taxon>Pseudomonadati</taxon>
        <taxon>Pseudomonadota</taxon>
        <taxon>Alphaproteobacteria</taxon>
        <taxon>Acetobacterales</taxon>
        <taxon>Roseomonadaceae</taxon>
        <taxon>Roseomonas</taxon>
    </lineage>
</organism>
<dbReference type="EMBL" id="CP025189">
    <property type="protein sequence ID" value="AWV24445.1"/>
    <property type="molecule type" value="Genomic_DNA"/>
</dbReference>
<dbReference type="PROSITE" id="PS01033">
    <property type="entry name" value="GLOBIN"/>
    <property type="match status" value="1"/>
</dbReference>
<dbReference type="CDD" id="cd06184">
    <property type="entry name" value="flavohem_like_fad_nad_binding"/>
    <property type="match status" value="1"/>
</dbReference>
<keyword evidence="7 17" id="KW-0285">Flavoprotein</keyword>
<dbReference type="InterPro" id="IPR000971">
    <property type="entry name" value="Globin"/>
</dbReference>
<dbReference type="GO" id="GO:0071949">
    <property type="term" value="F:FAD binding"/>
    <property type="evidence" value="ECO:0007669"/>
    <property type="project" value="InterPro"/>
</dbReference>
<dbReference type="GO" id="GO:0009636">
    <property type="term" value="P:response to toxic substance"/>
    <property type="evidence" value="ECO:0007669"/>
    <property type="project" value="UniProtKB-KW"/>
</dbReference>
<feature type="binding site" evidence="17">
    <location>
        <begin position="215"/>
        <end position="218"/>
    </location>
    <ligand>
        <name>FAD</name>
        <dbReference type="ChEBI" id="CHEBI:57692"/>
    </ligand>
</feature>
<evidence type="ECO:0000256" key="13">
    <source>
        <dbReference type="ARBA" id="ARBA00023027"/>
    </source>
</evidence>
<feature type="binding site" evidence="17">
    <location>
        <position position="200"/>
    </location>
    <ligand>
        <name>FAD</name>
        <dbReference type="ChEBI" id="CHEBI:57692"/>
    </ligand>
</feature>
<feature type="binding site" description="proximal binding residue" evidence="17">
    <location>
        <position position="95"/>
    </location>
    <ligand>
        <name>heme b</name>
        <dbReference type="ChEBI" id="CHEBI:60344"/>
    </ligand>
    <ligandPart>
        <name>Fe</name>
        <dbReference type="ChEBI" id="CHEBI:18248"/>
    </ligandPart>
</feature>
<keyword evidence="13 17" id="KW-0520">NAD</keyword>
<feature type="domain" description="FAD-binding FR-type" evidence="19">
    <location>
        <begin position="162"/>
        <end position="266"/>
    </location>
</feature>
<dbReference type="InterPro" id="IPR039261">
    <property type="entry name" value="FNR_nucleotide-bd"/>
</dbReference>
<keyword evidence="12 17" id="KW-0408">Iron</keyword>
<comment type="cofactor">
    <cofactor evidence="17">
        <name>FAD</name>
        <dbReference type="ChEBI" id="CHEBI:57692"/>
    </cofactor>
    <text evidence="17">Binds 1 FAD per subunit.</text>
</comment>
<dbReference type="InterPro" id="IPR017927">
    <property type="entry name" value="FAD-bd_FR_type"/>
</dbReference>
<keyword evidence="8 17" id="KW-0479">Metal-binding</keyword>
<dbReference type="FunFam" id="2.40.30.10:FF:000034">
    <property type="entry name" value="Flavohemoprotein"/>
    <property type="match status" value="1"/>
</dbReference>
<evidence type="ECO:0000256" key="3">
    <source>
        <dbReference type="ARBA" id="ARBA00022448"/>
    </source>
</evidence>
<feature type="binding site" evidence="17">
    <location>
        <begin position="401"/>
        <end position="404"/>
    </location>
    <ligand>
        <name>FAD</name>
        <dbReference type="ChEBI" id="CHEBI:57692"/>
    </ligand>
</feature>
<dbReference type="Gene3D" id="1.10.490.10">
    <property type="entry name" value="Globins"/>
    <property type="match status" value="1"/>
</dbReference>
<evidence type="ECO:0000256" key="4">
    <source>
        <dbReference type="ARBA" id="ARBA00022575"/>
    </source>
</evidence>
<evidence type="ECO:0000259" key="19">
    <source>
        <dbReference type="PROSITE" id="PS51384"/>
    </source>
</evidence>
<dbReference type="InterPro" id="IPR001433">
    <property type="entry name" value="OxRdtase_FAD/NAD-bd"/>
</dbReference>
<comment type="cofactor">
    <cofactor evidence="17">
        <name>heme b</name>
        <dbReference type="ChEBI" id="CHEBI:60344"/>
    </cofactor>
    <text evidence="17">Binds 1 heme b (iron(II)-protoporphyrin IX) group per subunit.</text>
</comment>
<dbReference type="NCBIfam" id="NF009805">
    <property type="entry name" value="PRK13289.1"/>
    <property type="match status" value="1"/>
</dbReference>
<comment type="similarity">
    <text evidence="1 17">In the C-terminal section; belongs to the flavoprotein pyridine nucleotide cytochrome reductase family.</text>
</comment>
<dbReference type="SUPFAM" id="SSF52343">
    <property type="entry name" value="Ferredoxin reductase-like, C-terminal NADP-linked domain"/>
    <property type="match status" value="1"/>
</dbReference>
<dbReference type="Pfam" id="PF00175">
    <property type="entry name" value="NAD_binding_1"/>
    <property type="match status" value="1"/>
</dbReference>
<feature type="region of interest" description="Reductase" evidence="17">
    <location>
        <begin position="159"/>
        <end position="411"/>
    </location>
</feature>
<dbReference type="Gene3D" id="3.40.50.80">
    <property type="entry name" value="Nucleotide-binding domain of ferredoxin-NADP reductase (FNR) module"/>
    <property type="match status" value="1"/>
</dbReference>
<keyword evidence="11 17" id="KW-0560">Oxidoreductase</keyword>
<feature type="active site" description="Charge relay system" evidence="17">
    <location>
        <position position="147"/>
    </location>
</feature>
<evidence type="ECO:0000259" key="18">
    <source>
        <dbReference type="PROSITE" id="PS01033"/>
    </source>
</evidence>
<evidence type="ECO:0000256" key="8">
    <source>
        <dbReference type="ARBA" id="ARBA00022723"/>
    </source>
</evidence>
<dbReference type="GO" id="GO:0020037">
    <property type="term" value="F:heme binding"/>
    <property type="evidence" value="ECO:0007669"/>
    <property type="project" value="InterPro"/>
</dbReference>
<dbReference type="GO" id="GO:0005344">
    <property type="term" value="F:oxygen carrier activity"/>
    <property type="evidence" value="ECO:0007669"/>
    <property type="project" value="UniProtKB-UniRule"/>
</dbReference>
<keyword evidence="9 17" id="KW-0274">FAD</keyword>
<keyword evidence="3 17" id="KW-0813">Transport</keyword>
<dbReference type="CDD" id="cd14781">
    <property type="entry name" value="FHb-globin_1"/>
    <property type="match status" value="1"/>
</dbReference>
<evidence type="ECO:0000256" key="7">
    <source>
        <dbReference type="ARBA" id="ARBA00022630"/>
    </source>
</evidence>
<dbReference type="InterPro" id="IPR023950">
    <property type="entry name" value="Hmp"/>
</dbReference>
<evidence type="ECO:0000256" key="16">
    <source>
        <dbReference type="ARBA" id="ARBA00049433"/>
    </source>
</evidence>
<dbReference type="FunFam" id="1.10.490.10:FF:000003">
    <property type="entry name" value="Flavohemoprotein"/>
    <property type="match status" value="1"/>
</dbReference>
<evidence type="ECO:0000256" key="14">
    <source>
        <dbReference type="ARBA" id="ARBA00025094"/>
    </source>
</evidence>
<evidence type="ECO:0000256" key="10">
    <source>
        <dbReference type="ARBA" id="ARBA00022857"/>
    </source>
</evidence>
<feature type="active site" description="Charge relay system" evidence="17">
    <location>
        <position position="105"/>
    </location>
</feature>
<dbReference type="PRINTS" id="PR00410">
    <property type="entry name" value="PHEHYDRXLASE"/>
</dbReference>